<sequence>MILQMNDVANFLKKKGLHRIQYSELNLARLKDVEAGIKLISRKRKGGERFFVLIVPITENQFKQRIVIGDSEDKPESKVLW</sequence>
<dbReference type="EMBL" id="AP031322">
    <property type="protein sequence ID" value="BFH74717.1"/>
    <property type="molecule type" value="Genomic_DNA"/>
</dbReference>
<reference evidence="7" key="1">
    <citation type="submission" date="2024-03" db="EMBL/GenBank/DDBJ databases">
        <title>Complete genome sequence of Sulfurisphaera javensis strain KD-1.</title>
        <authorList>
            <person name="Sakai H."/>
            <person name="Nur N."/>
            <person name="Suwanto A."/>
            <person name="Kurosawa N."/>
        </authorList>
    </citation>
    <scope>NUCLEOTIDE SEQUENCE</scope>
    <source>
        <strain evidence="7">KD-1</strain>
    </source>
</reference>
<keyword evidence="6" id="KW-0051">Antiviral defense</keyword>
<evidence type="ECO:0000256" key="2">
    <source>
        <dbReference type="ARBA" id="ARBA00022723"/>
    </source>
</evidence>
<accession>A0AAT9GVD3</accession>
<dbReference type="InterPro" id="IPR021127">
    <property type="entry name" value="CRISPR_associated_Cas2"/>
</dbReference>
<evidence type="ECO:0000256" key="6">
    <source>
        <dbReference type="ARBA" id="ARBA00023118"/>
    </source>
</evidence>
<name>A0AAT9GVD3_9CREN</name>
<organism evidence="7">
    <name type="scientific">Sulfurisphaera javensis</name>
    <dbReference type="NCBI Taxonomy" id="2049879"/>
    <lineage>
        <taxon>Archaea</taxon>
        <taxon>Thermoproteota</taxon>
        <taxon>Thermoprotei</taxon>
        <taxon>Sulfolobales</taxon>
        <taxon>Sulfolobaceae</taxon>
        <taxon>Sulfurisphaera</taxon>
    </lineage>
</organism>
<dbReference type="GO" id="GO:0043571">
    <property type="term" value="P:maintenance of CRISPR repeat elements"/>
    <property type="evidence" value="ECO:0007669"/>
    <property type="project" value="InterPro"/>
</dbReference>
<evidence type="ECO:0000313" key="7">
    <source>
        <dbReference type="EMBL" id="BFH74717.1"/>
    </source>
</evidence>
<keyword evidence="4" id="KW-0378">Hydrolase</keyword>
<proteinExistence type="predicted"/>
<dbReference type="SUPFAM" id="SSF143430">
    <property type="entry name" value="TTP0101/SSO1404-like"/>
    <property type="match status" value="1"/>
</dbReference>
<evidence type="ECO:0000256" key="3">
    <source>
        <dbReference type="ARBA" id="ARBA00022759"/>
    </source>
</evidence>
<protein>
    <submittedName>
        <fullName evidence="7">CRISPR-associated endonuclease Cas2</fullName>
    </submittedName>
</protein>
<keyword evidence="3 7" id="KW-0255">Endonuclease</keyword>
<dbReference type="CDD" id="cd09725">
    <property type="entry name" value="Cas2_I_II_III"/>
    <property type="match status" value="1"/>
</dbReference>
<evidence type="ECO:0000256" key="4">
    <source>
        <dbReference type="ARBA" id="ARBA00022801"/>
    </source>
</evidence>
<dbReference type="Gene3D" id="3.30.70.240">
    <property type="match status" value="1"/>
</dbReference>
<dbReference type="GO" id="GO:0004521">
    <property type="term" value="F:RNA endonuclease activity"/>
    <property type="evidence" value="ECO:0007669"/>
    <property type="project" value="InterPro"/>
</dbReference>
<dbReference type="AlphaFoldDB" id="A0AAT9GVD3"/>
<keyword evidence="2" id="KW-0479">Metal-binding</keyword>
<keyword evidence="1" id="KW-0540">Nuclease</keyword>
<evidence type="ECO:0000256" key="1">
    <source>
        <dbReference type="ARBA" id="ARBA00022722"/>
    </source>
</evidence>
<keyword evidence="5" id="KW-0460">Magnesium</keyword>
<dbReference type="KEGG" id="sjv:SJAV_26610"/>
<evidence type="ECO:0000256" key="5">
    <source>
        <dbReference type="ARBA" id="ARBA00022842"/>
    </source>
</evidence>
<gene>
    <name evidence="7" type="primary">cas2</name>
    <name evidence="7" type="ORF">SJAV_26610</name>
</gene>